<comment type="subcellular location">
    <subcellularLocation>
        <location evidence="1">Cell membrane</location>
        <topology evidence="1">Multi-pass membrane protein</topology>
    </subcellularLocation>
</comment>
<dbReference type="InterPro" id="IPR008521">
    <property type="entry name" value="Mg_trans_NIPA"/>
</dbReference>
<accession>A0A5D3BYE4</accession>
<gene>
    <name evidence="5" type="ORF">E5676_scaffold68G001020</name>
</gene>
<evidence type="ECO:0000256" key="3">
    <source>
        <dbReference type="ARBA" id="ARBA00022989"/>
    </source>
</evidence>
<dbReference type="Pfam" id="PF05653">
    <property type="entry name" value="Mg_trans_NIPA"/>
    <property type="match status" value="1"/>
</dbReference>
<organism evidence="5 6">
    <name type="scientific">Cucumis melo var. makuwa</name>
    <name type="common">Oriental melon</name>
    <dbReference type="NCBI Taxonomy" id="1194695"/>
    <lineage>
        <taxon>Eukaryota</taxon>
        <taxon>Viridiplantae</taxon>
        <taxon>Streptophyta</taxon>
        <taxon>Embryophyta</taxon>
        <taxon>Tracheophyta</taxon>
        <taxon>Spermatophyta</taxon>
        <taxon>Magnoliopsida</taxon>
        <taxon>eudicotyledons</taxon>
        <taxon>Gunneridae</taxon>
        <taxon>Pentapetalae</taxon>
        <taxon>rosids</taxon>
        <taxon>fabids</taxon>
        <taxon>Cucurbitales</taxon>
        <taxon>Cucurbitaceae</taxon>
        <taxon>Benincaseae</taxon>
        <taxon>Cucumis</taxon>
    </lineage>
</organism>
<dbReference type="GO" id="GO:0005769">
    <property type="term" value="C:early endosome"/>
    <property type="evidence" value="ECO:0007669"/>
    <property type="project" value="UniProtKB-SubCell"/>
</dbReference>
<evidence type="ECO:0000256" key="4">
    <source>
        <dbReference type="ARBA" id="ARBA00023136"/>
    </source>
</evidence>
<evidence type="ECO:0000256" key="2">
    <source>
        <dbReference type="ARBA" id="ARBA00022692"/>
    </source>
</evidence>
<dbReference type="Proteomes" id="UP000321947">
    <property type="component" value="Unassembled WGS sequence"/>
</dbReference>
<evidence type="ECO:0000313" key="5">
    <source>
        <dbReference type="EMBL" id="TYK04783.1"/>
    </source>
</evidence>
<dbReference type="GO" id="GO:0016020">
    <property type="term" value="C:membrane"/>
    <property type="evidence" value="ECO:0007669"/>
    <property type="project" value="UniProtKB-SubCell"/>
</dbReference>
<evidence type="ECO:0000256" key="1">
    <source>
        <dbReference type="ARBA" id="ARBA00004651"/>
    </source>
</evidence>
<comment type="caution">
    <text evidence="5">The sequence shown here is derived from an EMBL/GenBank/DDBJ whole genome shotgun (WGS) entry which is preliminary data.</text>
</comment>
<dbReference type="AlphaFoldDB" id="A0A5D3BYE4"/>
<keyword evidence="2" id="KW-0812">Transmembrane</keyword>
<keyword evidence="4" id="KW-0472">Membrane</keyword>
<dbReference type="GO" id="GO:0015095">
    <property type="term" value="F:magnesium ion transmembrane transporter activity"/>
    <property type="evidence" value="ECO:0007669"/>
    <property type="project" value="InterPro"/>
</dbReference>
<keyword evidence="3" id="KW-1133">Transmembrane helix</keyword>
<evidence type="ECO:0000313" key="6">
    <source>
        <dbReference type="Proteomes" id="UP000321947"/>
    </source>
</evidence>
<protein>
    <submittedName>
        <fullName evidence="5">Uncharacterized protein</fullName>
    </submittedName>
</protein>
<dbReference type="EMBL" id="SSTD01014035">
    <property type="protein sequence ID" value="TYK04783.1"/>
    <property type="molecule type" value="Genomic_DNA"/>
</dbReference>
<reference evidence="5 6" key="1">
    <citation type="submission" date="2019-08" db="EMBL/GenBank/DDBJ databases">
        <title>Draft genome sequences of two oriental melons (Cucumis melo L. var makuwa).</title>
        <authorList>
            <person name="Kwon S.-Y."/>
        </authorList>
    </citation>
    <scope>NUCLEOTIDE SEQUENCE [LARGE SCALE GENOMIC DNA]</scope>
    <source>
        <strain evidence="6">cv. Chang Bougi</strain>
        <tissue evidence="5">Leaf</tissue>
    </source>
</reference>
<name>A0A5D3BYE4_CUCMM</name>
<proteinExistence type="predicted"/>
<sequence>MSSVGVPFVVPLFRHFGASGTRAGSGGYSYLYEPMWWAGMISITRYKMRGGGRDEEAIATHQPVPWTCRDISGVLFITSKFKHIAIAFHSHKQ</sequence>